<feature type="region of interest" description="Disordered" evidence="5">
    <location>
        <begin position="271"/>
        <end position="294"/>
    </location>
</feature>
<keyword evidence="9" id="KW-1185">Reference proteome</keyword>
<keyword evidence="3 6" id="KW-1133">Transmembrane helix</keyword>
<dbReference type="CDD" id="cd03386">
    <property type="entry name" value="PAP2_Aur1_like"/>
    <property type="match status" value="1"/>
</dbReference>
<feature type="domain" description="Inositolphosphotransferase Aur1/Ipt1" evidence="7">
    <location>
        <begin position="69"/>
        <end position="248"/>
    </location>
</feature>
<feature type="transmembrane region" description="Helical" evidence="6">
    <location>
        <begin position="239"/>
        <end position="261"/>
    </location>
</feature>
<protein>
    <submittedName>
        <fullName evidence="8">PAP2 superfamily protein</fullName>
    </submittedName>
</protein>
<sequence length="294" mass="31560">MVTLGLGGPGIDFGFATDGIAQRVRKAVRGRGGEAVGQLVLITVLYLGYRMGRLLTADDTVRAYGNAHDVLGLEDRLGLPGETTVQAIFLDHDSLAVPANFYYATAHFTVAVGMLLWLWVFRPEHYRWTRNLMVALTGAALAVHTLYPLAPPRMMPQYGFVDLAALHGQSVYGPVESDGLSNQLAAMPSLHVGWALLLAFAGVAATRGAWRWLLLAHPVLTTLIVVGSGNHYWLDALVAVALLALAAVLHTLVVPASATAWGTMGPVAPRPAHAVSRHPSARSRSRQKSAYFPD</sequence>
<dbReference type="PANTHER" id="PTHR31310">
    <property type="match status" value="1"/>
</dbReference>
<name>A0A370H976_9NOCA</name>
<keyword evidence="4 6" id="KW-0472">Membrane</keyword>
<evidence type="ECO:0000256" key="6">
    <source>
        <dbReference type="SAM" id="Phobius"/>
    </source>
</evidence>
<organism evidence="8 9">
    <name type="scientific">Nocardia mexicana</name>
    <dbReference type="NCBI Taxonomy" id="279262"/>
    <lineage>
        <taxon>Bacteria</taxon>
        <taxon>Bacillati</taxon>
        <taxon>Actinomycetota</taxon>
        <taxon>Actinomycetes</taxon>
        <taxon>Mycobacteriales</taxon>
        <taxon>Nocardiaceae</taxon>
        <taxon>Nocardia</taxon>
    </lineage>
</organism>
<dbReference type="Pfam" id="PF14378">
    <property type="entry name" value="PAP2_3"/>
    <property type="match status" value="1"/>
</dbReference>
<feature type="transmembrane region" description="Helical" evidence="6">
    <location>
        <begin position="132"/>
        <end position="150"/>
    </location>
</feature>
<evidence type="ECO:0000313" key="9">
    <source>
        <dbReference type="Proteomes" id="UP000255355"/>
    </source>
</evidence>
<evidence type="ECO:0000256" key="4">
    <source>
        <dbReference type="ARBA" id="ARBA00023136"/>
    </source>
</evidence>
<evidence type="ECO:0000256" key="5">
    <source>
        <dbReference type="SAM" id="MobiDB-lite"/>
    </source>
</evidence>
<dbReference type="GO" id="GO:0016020">
    <property type="term" value="C:membrane"/>
    <property type="evidence" value="ECO:0007669"/>
    <property type="project" value="UniProtKB-SubCell"/>
</dbReference>
<comment type="caution">
    <text evidence="8">The sequence shown here is derived from an EMBL/GenBank/DDBJ whole genome shotgun (WGS) entry which is preliminary data.</text>
</comment>
<dbReference type="AlphaFoldDB" id="A0A370H976"/>
<feature type="transmembrane region" description="Helical" evidence="6">
    <location>
        <begin position="101"/>
        <end position="120"/>
    </location>
</feature>
<reference evidence="8 9" key="1">
    <citation type="submission" date="2018-07" db="EMBL/GenBank/DDBJ databases">
        <title>Genomic Encyclopedia of Type Strains, Phase IV (KMG-IV): sequencing the most valuable type-strain genomes for metagenomic binning, comparative biology and taxonomic classification.</title>
        <authorList>
            <person name="Goeker M."/>
        </authorList>
    </citation>
    <scope>NUCLEOTIDE SEQUENCE [LARGE SCALE GENOMIC DNA]</scope>
    <source>
        <strain evidence="8 9">DSM 44952</strain>
    </source>
</reference>
<feature type="transmembrane region" description="Helical" evidence="6">
    <location>
        <begin position="212"/>
        <end position="233"/>
    </location>
</feature>
<dbReference type="RefSeq" id="WP_084519062.1">
    <property type="nucleotide sequence ID" value="NZ_QQAZ01000003.1"/>
</dbReference>
<dbReference type="InterPro" id="IPR026841">
    <property type="entry name" value="Aur1/Ipt1"/>
</dbReference>
<accession>A0A370H976</accession>
<evidence type="ECO:0000313" key="8">
    <source>
        <dbReference type="EMBL" id="RDI53089.1"/>
    </source>
</evidence>
<dbReference type="PANTHER" id="PTHR31310:SF7">
    <property type="entry name" value="PA-PHOSPHATASE RELATED-FAMILY PROTEIN DDB_G0268928"/>
    <property type="match status" value="1"/>
</dbReference>
<dbReference type="OrthoDB" id="5241565at2"/>
<proteinExistence type="predicted"/>
<keyword evidence="2 6" id="KW-0812">Transmembrane</keyword>
<feature type="transmembrane region" description="Helical" evidence="6">
    <location>
        <begin position="184"/>
        <end position="205"/>
    </location>
</feature>
<gene>
    <name evidence="8" type="ORF">DFR68_103477</name>
</gene>
<dbReference type="EMBL" id="QQAZ01000003">
    <property type="protein sequence ID" value="RDI53089.1"/>
    <property type="molecule type" value="Genomic_DNA"/>
</dbReference>
<evidence type="ECO:0000256" key="3">
    <source>
        <dbReference type="ARBA" id="ARBA00022989"/>
    </source>
</evidence>
<feature type="compositionally biased region" description="Basic residues" evidence="5">
    <location>
        <begin position="275"/>
        <end position="287"/>
    </location>
</feature>
<comment type="subcellular location">
    <subcellularLocation>
        <location evidence="1">Membrane</location>
        <topology evidence="1">Multi-pass membrane protein</topology>
    </subcellularLocation>
</comment>
<evidence type="ECO:0000256" key="1">
    <source>
        <dbReference type="ARBA" id="ARBA00004141"/>
    </source>
</evidence>
<dbReference type="STRING" id="1210089.GCA_001613165_00357"/>
<evidence type="ECO:0000259" key="7">
    <source>
        <dbReference type="Pfam" id="PF14378"/>
    </source>
</evidence>
<evidence type="ECO:0000256" key="2">
    <source>
        <dbReference type="ARBA" id="ARBA00022692"/>
    </source>
</evidence>
<dbReference type="Proteomes" id="UP000255355">
    <property type="component" value="Unassembled WGS sequence"/>
</dbReference>
<dbReference type="InterPro" id="IPR052185">
    <property type="entry name" value="IPC_Synthase-Related"/>
</dbReference>